<protein>
    <submittedName>
        <fullName evidence="1">Uncharacterized protein</fullName>
    </submittedName>
</protein>
<accession>A0ABU2B5D9</accession>
<proteinExistence type="predicted"/>
<gene>
    <name evidence="1" type="ORF">J2S37_000024</name>
</gene>
<keyword evidence="2" id="KW-1185">Reference proteome</keyword>
<dbReference type="EMBL" id="JAVDYF010000001">
    <property type="protein sequence ID" value="MDR7353486.1"/>
    <property type="molecule type" value="Genomic_DNA"/>
</dbReference>
<dbReference type="RefSeq" id="WP_277105086.1">
    <property type="nucleotide sequence ID" value="NZ_BAAAJS010000021.1"/>
</dbReference>
<evidence type="ECO:0000313" key="2">
    <source>
        <dbReference type="Proteomes" id="UP001183619"/>
    </source>
</evidence>
<dbReference type="Proteomes" id="UP001183619">
    <property type="component" value="Unassembled WGS sequence"/>
</dbReference>
<comment type="caution">
    <text evidence="1">The sequence shown here is derived from an EMBL/GenBank/DDBJ whole genome shotgun (WGS) entry which is preliminary data.</text>
</comment>
<evidence type="ECO:0000313" key="1">
    <source>
        <dbReference type="EMBL" id="MDR7353486.1"/>
    </source>
</evidence>
<organism evidence="1 2">
    <name type="scientific">Corynebacterium felinum</name>
    <dbReference type="NCBI Taxonomy" id="131318"/>
    <lineage>
        <taxon>Bacteria</taxon>
        <taxon>Bacillati</taxon>
        <taxon>Actinomycetota</taxon>
        <taxon>Actinomycetes</taxon>
        <taxon>Mycobacteriales</taxon>
        <taxon>Corynebacteriaceae</taxon>
        <taxon>Corynebacterium</taxon>
    </lineage>
</organism>
<reference evidence="1 2" key="1">
    <citation type="submission" date="2023-07" db="EMBL/GenBank/DDBJ databases">
        <title>Sequencing the genomes of 1000 actinobacteria strains.</title>
        <authorList>
            <person name="Klenk H.-P."/>
        </authorList>
    </citation>
    <scope>NUCLEOTIDE SEQUENCE [LARGE SCALE GENOMIC DNA]</scope>
    <source>
        <strain evidence="1 2">DSM 44508</strain>
    </source>
</reference>
<name>A0ABU2B5D9_9CORY</name>
<sequence>MRVSDAKVRHLELTQEVFNIGDEVASYIENIAEAINDWDPELVEDCLAEFEMIIDEARLDSRRLIAELLGLRQALTSGLASGTVSMGPEMKETSRPVLINSTSLTQRFPIQNSPVIVAEVTQALEARTELVVEYLAHIVEWELAETKRAARDIDALSLPLLYARTSEAVFSAARAWLSTVAKEHPSFVRAMRGSNPPAFLSERAWVDQVVARVKAKMQANVS</sequence>